<accession>A0A120GNE7</accession>
<reference evidence="1 2" key="1">
    <citation type="submission" date="2015-11" db="EMBL/GenBank/DDBJ databases">
        <title>Genome Sequence of Bacillus simplex strain VanAntwerpen2.</title>
        <authorList>
            <person name="Couger M.B."/>
        </authorList>
    </citation>
    <scope>NUCLEOTIDE SEQUENCE [LARGE SCALE GENOMIC DNA]</scope>
    <source>
        <strain evidence="1 2">VanAntwerpen02</strain>
    </source>
</reference>
<evidence type="ECO:0000313" key="2">
    <source>
        <dbReference type="Proteomes" id="UP000064189"/>
    </source>
</evidence>
<dbReference type="AlphaFoldDB" id="A0A120GNE7"/>
<dbReference type="Proteomes" id="UP000064189">
    <property type="component" value="Unassembled WGS sequence"/>
</dbReference>
<sequence>MPDPCFVQKSINRQTRGKMRRFRRKIAKFVKKCVEFAEKSPNSQIKASVSWINFHFPRKKAAELRQLATIIPLHSSKII</sequence>
<proteinExistence type="predicted"/>
<gene>
    <name evidence="1" type="ORF">AS888_07945</name>
</gene>
<organism evidence="1 2">
    <name type="scientific">Peribacillus simplex</name>
    <dbReference type="NCBI Taxonomy" id="1478"/>
    <lineage>
        <taxon>Bacteria</taxon>
        <taxon>Bacillati</taxon>
        <taxon>Bacillota</taxon>
        <taxon>Bacilli</taxon>
        <taxon>Bacillales</taxon>
        <taxon>Bacillaceae</taxon>
        <taxon>Peribacillus</taxon>
    </lineage>
</organism>
<protein>
    <submittedName>
        <fullName evidence="1">Uncharacterized protein</fullName>
    </submittedName>
</protein>
<keyword evidence="2" id="KW-1185">Reference proteome</keyword>
<comment type="caution">
    <text evidence="1">The sequence shown here is derived from an EMBL/GenBank/DDBJ whole genome shotgun (WGS) entry which is preliminary data.</text>
</comment>
<name>A0A120GNE7_9BACI</name>
<evidence type="ECO:0000313" key="1">
    <source>
        <dbReference type="EMBL" id="KWW15456.1"/>
    </source>
</evidence>
<dbReference type="EMBL" id="LNNH01000039">
    <property type="protein sequence ID" value="KWW15456.1"/>
    <property type="molecule type" value="Genomic_DNA"/>
</dbReference>